<feature type="active site" description="Proton acceptor; for glutaminase activity" evidence="7">
    <location>
        <position position="47"/>
    </location>
</feature>
<dbReference type="InterPro" id="IPR036526">
    <property type="entry name" value="C-N_Hydrolase_sf"/>
</dbReference>
<feature type="binding site" evidence="7">
    <location>
        <begin position="476"/>
        <end position="479"/>
    </location>
    <ligand>
        <name>deamido-NAD(+)</name>
        <dbReference type="ChEBI" id="CHEBI:58437"/>
        <note>ligand shared between two neighboring subunits</note>
    </ligand>
</feature>
<keyword evidence="5 7" id="KW-0067">ATP-binding</keyword>
<evidence type="ECO:0000313" key="11">
    <source>
        <dbReference type="EMBL" id="MSS20487.1"/>
    </source>
</evidence>
<dbReference type="CDD" id="cd00553">
    <property type="entry name" value="NAD_synthase"/>
    <property type="match status" value="1"/>
</dbReference>
<comment type="similarity">
    <text evidence="2 7 8">In the C-terminal section; belongs to the NAD synthetase family.</text>
</comment>
<feature type="active site" description="For glutaminase activity" evidence="7">
    <location>
        <position position="116"/>
    </location>
</feature>
<dbReference type="InterPro" id="IPR003010">
    <property type="entry name" value="C-N_Hydrolase"/>
</dbReference>
<feature type="binding site" evidence="7">
    <location>
        <position position="206"/>
    </location>
    <ligand>
        <name>L-glutamine</name>
        <dbReference type="ChEBI" id="CHEBI:58359"/>
    </ligand>
</feature>
<gene>
    <name evidence="7" type="primary">nadE</name>
    <name evidence="11" type="ORF">FYJ52_08770</name>
</gene>
<dbReference type="SUPFAM" id="SSF56317">
    <property type="entry name" value="Carbon-nitrogen hydrolase"/>
    <property type="match status" value="1"/>
</dbReference>
<comment type="catalytic activity">
    <reaction evidence="7 8">
        <text>deamido-NAD(+) + L-glutamine + ATP + H2O = L-glutamate + AMP + diphosphate + NAD(+) + H(+)</text>
        <dbReference type="Rhea" id="RHEA:24384"/>
        <dbReference type="ChEBI" id="CHEBI:15377"/>
        <dbReference type="ChEBI" id="CHEBI:15378"/>
        <dbReference type="ChEBI" id="CHEBI:29985"/>
        <dbReference type="ChEBI" id="CHEBI:30616"/>
        <dbReference type="ChEBI" id="CHEBI:33019"/>
        <dbReference type="ChEBI" id="CHEBI:57540"/>
        <dbReference type="ChEBI" id="CHEBI:58359"/>
        <dbReference type="ChEBI" id="CHEBI:58437"/>
        <dbReference type="ChEBI" id="CHEBI:456215"/>
        <dbReference type="EC" id="6.3.5.1"/>
    </reaction>
</comment>
<feature type="binding site" evidence="7">
    <location>
        <position position="466"/>
    </location>
    <ligand>
        <name>ATP</name>
        <dbReference type="ChEBI" id="CHEBI:30616"/>
    </ligand>
</feature>
<feature type="binding site" evidence="7">
    <location>
        <position position="471"/>
    </location>
    <ligand>
        <name>deamido-NAD(+)</name>
        <dbReference type="ChEBI" id="CHEBI:58437"/>
        <note>ligand shared between two neighboring subunits</note>
    </ligand>
</feature>
<dbReference type="InterPro" id="IPR041856">
    <property type="entry name" value="NAD+_synth_C"/>
</dbReference>
<evidence type="ECO:0000256" key="9">
    <source>
        <dbReference type="RuleBase" id="RU003811"/>
    </source>
</evidence>
<evidence type="ECO:0000259" key="10">
    <source>
        <dbReference type="PROSITE" id="PS50263"/>
    </source>
</evidence>
<keyword evidence="4 7" id="KW-0547">Nucleotide-binding</keyword>
<dbReference type="Gene3D" id="3.60.110.10">
    <property type="entry name" value="Carbon-nitrogen hydrolase"/>
    <property type="match status" value="1"/>
</dbReference>
<dbReference type="CDD" id="cd07570">
    <property type="entry name" value="GAT_Gln-NAD-synth"/>
    <property type="match status" value="1"/>
</dbReference>
<accession>A0A7X2NH73</accession>
<keyword evidence="3 7" id="KW-0436">Ligase</keyword>
<feature type="binding site" evidence="7">
    <location>
        <position position="200"/>
    </location>
    <ligand>
        <name>L-glutamine</name>
        <dbReference type="ChEBI" id="CHEBI:58359"/>
    </ligand>
</feature>
<dbReference type="GO" id="GO:0009435">
    <property type="term" value="P:NAD+ biosynthetic process"/>
    <property type="evidence" value="ECO:0007669"/>
    <property type="project" value="UniProtKB-UniRule"/>
</dbReference>
<sequence length="646" mass="70731">MKEFGFVRTAIAVPQIKVADVSANVQAISDLIDAAEARQAAVVVFPELSVTAYTCGDLFAQSALLNRAESGVETFAAHLKNKNVLAVVGAPIPVDAGLYNCAVVLQGGRILGAVPKTHLPNSHEFYERRWFTPAASLKGTREIRYAGQDFPIGTDLLFCDCDNRDIKIGVEICEDLWAPMPPSGRLAAGGATVIVNPSSSNELIAKSEYREELVRQQSARCNAAYLYASCGIGESTTDLVFGGDGYIYEKGACLAKTERFIDGAQIVYADLDIEGLIHDRRTQTSFADESSVGEPLRQIPCRMGDFAALEREIDSAPFVPSDLAARRRRCEEIFAIQSVGLMSRLRHIGNVPMVLGISGGLDSTLALLVCAEACDRLNLSRDHIHAVTMPGFGTTDRTYHNAVDLIHGIGASFHEIGIGDAVTDHLNALGHPLDLHDVTYENAQARERTQILMDLANQVGGIVVGTGDLSELALGWATYNGDHMSMYAVNAGVPKTLVRYLVDYVADRKGSEAIRDILKDVLDTPVSPELLPPDQSGKIAQKTEDLVGPYALHDFFLYHVMRNGYGPQKVYLLAKRAFDGAYADGVIYKWLRSFYWRFFAQQFKRSCLPDGPKVGSVALSPRGDWRMPSDAKVRLWMDEVEKIEHE</sequence>
<dbReference type="PANTHER" id="PTHR23090:SF9">
    <property type="entry name" value="GLUTAMINE-DEPENDENT NAD(+) SYNTHETASE"/>
    <property type="match status" value="1"/>
</dbReference>
<dbReference type="GO" id="GO:0004359">
    <property type="term" value="F:glutaminase activity"/>
    <property type="evidence" value="ECO:0007669"/>
    <property type="project" value="InterPro"/>
</dbReference>
<dbReference type="Pfam" id="PF02540">
    <property type="entry name" value="NAD_synthase"/>
    <property type="match status" value="1"/>
</dbReference>
<comment type="caution">
    <text evidence="7">Lacks conserved residue(s) required for the propagation of feature annotation.</text>
</comment>
<feature type="domain" description="CN hydrolase" evidence="10">
    <location>
        <begin position="7"/>
        <end position="273"/>
    </location>
</feature>
<proteinExistence type="inferred from homology"/>
<dbReference type="NCBIfam" id="NF002730">
    <property type="entry name" value="PRK02628.1"/>
    <property type="match status" value="1"/>
</dbReference>
<dbReference type="InterPro" id="IPR003694">
    <property type="entry name" value="NAD_synthase"/>
</dbReference>
<evidence type="ECO:0000256" key="6">
    <source>
        <dbReference type="ARBA" id="ARBA00023027"/>
    </source>
</evidence>
<dbReference type="PIRSF" id="PIRSF006630">
    <property type="entry name" value="NADS_GAT"/>
    <property type="match status" value="1"/>
</dbReference>
<feature type="binding site" evidence="7">
    <location>
        <begin position="356"/>
        <end position="363"/>
    </location>
    <ligand>
        <name>ATP</name>
        <dbReference type="ChEBI" id="CHEBI:30616"/>
    </ligand>
</feature>
<feature type="binding site" evidence="7">
    <location>
        <position position="442"/>
    </location>
    <ligand>
        <name>deamido-NAD(+)</name>
        <dbReference type="ChEBI" id="CHEBI:58437"/>
        <note>ligand shared between two neighboring subunits</note>
    </ligand>
</feature>
<dbReference type="Pfam" id="PF00795">
    <property type="entry name" value="CN_hydrolase"/>
    <property type="match status" value="1"/>
</dbReference>
<dbReference type="PROSITE" id="PS50263">
    <property type="entry name" value="CN_HYDROLASE"/>
    <property type="match status" value="1"/>
</dbReference>
<comment type="caution">
    <text evidence="11">The sequence shown here is derived from an EMBL/GenBank/DDBJ whole genome shotgun (WGS) entry which is preliminary data.</text>
</comment>
<protein>
    <recommendedName>
        <fullName evidence="7 8">Glutamine-dependent NAD(+) synthetase</fullName>
        <ecNumber evidence="7 8">6.3.5.1</ecNumber>
    </recommendedName>
    <alternativeName>
        <fullName evidence="7 8">NAD(+) synthase [glutamine-hydrolyzing]</fullName>
    </alternativeName>
</protein>
<dbReference type="InterPro" id="IPR014729">
    <property type="entry name" value="Rossmann-like_a/b/a_fold"/>
</dbReference>
<comment type="similarity">
    <text evidence="9">Belongs to the NAD synthetase family.</text>
</comment>
<dbReference type="AlphaFoldDB" id="A0A7X2NH73"/>
<dbReference type="NCBIfam" id="TIGR00552">
    <property type="entry name" value="nadE"/>
    <property type="match status" value="1"/>
</dbReference>
<organism evidence="11 12">
    <name type="scientific">Pseudoramibacter porci</name>
    <dbReference type="NCBI Taxonomy" id="2606631"/>
    <lineage>
        <taxon>Bacteria</taxon>
        <taxon>Bacillati</taxon>
        <taxon>Bacillota</taxon>
        <taxon>Clostridia</taxon>
        <taxon>Eubacteriales</taxon>
        <taxon>Eubacteriaceae</taxon>
        <taxon>Pseudoramibacter</taxon>
    </lineage>
</organism>
<dbReference type="PANTHER" id="PTHR23090">
    <property type="entry name" value="NH 3 /GLUTAMINE-DEPENDENT NAD + SYNTHETASE"/>
    <property type="match status" value="1"/>
</dbReference>
<reference evidence="11 12" key="1">
    <citation type="submission" date="2019-08" db="EMBL/GenBank/DDBJ databases">
        <title>In-depth cultivation of the pig gut microbiome towards novel bacterial diversity and tailored functional studies.</title>
        <authorList>
            <person name="Wylensek D."/>
            <person name="Hitch T.C.A."/>
            <person name="Clavel T."/>
        </authorList>
    </citation>
    <scope>NUCLEOTIDE SEQUENCE [LARGE SCALE GENOMIC DNA]</scope>
    <source>
        <strain evidence="11 12">RF-744-FAT-4</strain>
    </source>
</reference>
<keyword evidence="6 7" id="KW-0520">NAD</keyword>
<name>A0A7X2NH73_9FIRM</name>
<evidence type="ECO:0000256" key="4">
    <source>
        <dbReference type="ARBA" id="ARBA00022741"/>
    </source>
</evidence>
<dbReference type="RefSeq" id="WP_154576849.1">
    <property type="nucleotide sequence ID" value="NZ_VUMO01000013.1"/>
</dbReference>
<dbReference type="Gene3D" id="3.40.50.620">
    <property type="entry name" value="HUPs"/>
    <property type="match status" value="1"/>
</dbReference>
<dbReference type="SUPFAM" id="SSF52402">
    <property type="entry name" value="Adenine nucleotide alpha hydrolases-like"/>
    <property type="match status" value="1"/>
</dbReference>
<dbReference type="InterPro" id="IPR022310">
    <property type="entry name" value="NAD/GMP_synthase"/>
</dbReference>
<evidence type="ECO:0000256" key="1">
    <source>
        <dbReference type="ARBA" id="ARBA00005188"/>
    </source>
</evidence>
<dbReference type="UniPathway" id="UPA00253">
    <property type="reaction ID" value="UER00334"/>
</dbReference>
<feature type="active site" description="Nucleophile; for glutaminase activity" evidence="7">
    <location>
        <position position="173"/>
    </location>
</feature>
<dbReference type="HAMAP" id="MF_02090">
    <property type="entry name" value="NadE_glutamine_dep"/>
    <property type="match status" value="1"/>
</dbReference>
<dbReference type="InterPro" id="IPR014445">
    <property type="entry name" value="Gln-dep_NAD_synthase"/>
</dbReference>
<dbReference type="EMBL" id="VUMO01000013">
    <property type="protein sequence ID" value="MSS20487.1"/>
    <property type="molecule type" value="Genomic_DNA"/>
</dbReference>
<comment type="function">
    <text evidence="7">Catalyzes the ATP-dependent amidation of deamido-NAD to form NAD. Uses L-glutamine as a nitrogen source.</text>
</comment>
<evidence type="ECO:0000256" key="2">
    <source>
        <dbReference type="ARBA" id="ARBA00007145"/>
    </source>
</evidence>
<dbReference type="GO" id="GO:0005737">
    <property type="term" value="C:cytoplasm"/>
    <property type="evidence" value="ECO:0007669"/>
    <property type="project" value="InterPro"/>
</dbReference>
<dbReference type="Gene3D" id="1.10.10.1140">
    <property type="entry name" value="Glutamine-dependent NAD+ synthetase, C-terminal domain"/>
    <property type="match status" value="1"/>
</dbReference>
<dbReference type="GO" id="GO:0005524">
    <property type="term" value="F:ATP binding"/>
    <property type="evidence" value="ECO:0007669"/>
    <property type="project" value="UniProtKB-UniRule"/>
</dbReference>
<evidence type="ECO:0000256" key="7">
    <source>
        <dbReference type="HAMAP-Rule" id="MF_02090"/>
    </source>
</evidence>
<dbReference type="GO" id="GO:0003952">
    <property type="term" value="F:NAD+ synthase (glutamine-hydrolyzing) activity"/>
    <property type="evidence" value="ECO:0007669"/>
    <property type="project" value="UniProtKB-UniRule"/>
</dbReference>
<dbReference type="EC" id="6.3.5.1" evidence="7 8"/>
<evidence type="ECO:0000313" key="12">
    <source>
        <dbReference type="Proteomes" id="UP000461754"/>
    </source>
</evidence>
<evidence type="ECO:0000256" key="5">
    <source>
        <dbReference type="ARBA" id="ARBA00022840"/>
    </source>
</evidence>
<evidence type="ECO:0000256" key="8">
    <source>
        <dbReference type="PIRNR" id="PIRNR006630"/>
    </source>
</evidence>
<dbReference type="Proteomes" id="UP000461754">
    <property type="component" value="Unassembled WGS sequence"/>
</dbReference>
<keyword evidence="12" id="KW-1185">Reference proteome</keyword>
<feature type="binding site" evidence="7">
    <location>
        <position position="604"/>
    </location>
    <ligand>
        <name>deamido-NAD(+)</name>
        <dbReference type="ChEBI" id="CHEBI:58437"/>
        <note>ligand shared between two neighboring subunits</note>
    </ligand>
</feature>
<evidence type="ECO:0000256" key="3">
    <source>
        <dbReference type="ARBA" id="ARBA00022598"/>
    </source>
</evidence>
<comment type="pathway">
    <text evidence="1 7 8">Cofactor biosynthesis; NAD(+) biosynthesis; NAD(+) from deamido-NAD(+) (L-Gln route): step 1/1.</text>
</comment>
<dbReference type="GO" id="GO:0008795">
    <property type="term" value="F:NAD+ synthase activity"/>
    <property type="evidence" value="ECO:0007669"/>
    <property type="project" value="UniProtKB-UniRule"/>
</dbReference>